<feature type="compositionally biased region" description="Basic and acidic residues" evidence="1">
    <location>
        <begin position="67"/>
        <end position="88"/>
    </location>
</feature>
<feature type="compositionally biased region" description="Basic and acidic residues" evidence="1">
    <location>
        <begin position="17"/>
        <end position="47"/>
    </location>
</feature>
<reference evidence="4" key="1">
    <citation type="submission" date="2018-01" db="EMBL/GenBank/DDBJ databases">
        <authorList>
            <person name="Alioto T."/>
            <person name="Alioto T."/>
        </authorList>
    </citation>
    <scope>NUCLEOTIDE SEQUENCE [LARGE SCALE GENOMIC DNA]</scope>
</reference>
<feature type="domain" description="DUF4485" evidence="2">
    <location>
        <begin position="121"/>
        <end position="175"/>
    </location>
</feature>
<sequence length="607" mass="69480">MLAPRKVDGRWGSPPEADEKYKQNRQSKGRDSKKEKDTHKDKRESSKSKSRSSSKGTSRRSTMAQKSTEHCGKDGAEKKKDEQPEKSRKEAVYDAKMNLLFNDFFVMLNSSPLPEEVFSQNSQEHQYAWQWINKLTNMKCNTVDDGRLRNAYMSALSVCLNQKRLHGVFAQVPPEELVWTDFADTSNQGATVQETVANSAVQVTTKMLQQFASMGGPQRSFDPFRGMQQRLIEHSVELGRPQYFGAQQGELMDSAHRFVEEPQLFIEEEYQEYQQQEEEYQQEQLTPQQSTYDPSVFPAPPHAGEQLGPYYKPSQVQFETFGSPPRFIAGNVDGQEFAPSGETFEDLGNAFKEAPPMSSALPKCSILKRPQSNAASPKRAVSFNEDPYFDDELWTKNPIQSYRMELATRSSANYRVESKPMQKKLNAPGPRDDDDEDGREEIPVEQVIKGSMQEEQGFGKSSQKKPKPLIPESKLQQQQGINKSVQKEHGPKKHNTKHWTPESSEEEYDSKDPDEAREPDPQRDMIFLMDCIRRELCGETSEGANDYMEREVASYRIFASKYRSNNPEYKKQMNKGDPIAERTYLLLNMQEDLTKLLSNEKKKKLSA</sequence>
<evidence type="ECO:0000259" key="2">
    <source>
        <dbReference type="Pfam" id="PF14846"/>
    </source>
</evidence>
<feature type="region of interest" description="Disordered" evidence="1">
    <location>
        <begin position="413"/>
        <end position="523"/>
    </location>
</feature>
<feature type="compositionally biased region" description="Polar residues" evidence="1">
    <location>
        <begin position="474"/>
        <end position="484"/>
    </location>
</feature>
<proteinExistence type="predicted"/>
<organism evidence="3 4">
    <name type="scientific">Drosophila guanche</name>
    <name type="common">Fruit fly</name>
    <dbReference type="NCBI Taxonomy" id="7266"/>
    <lineage>
        <taxon>Eukaryota</taxon>
        <taxon>Metazoa</taxon>
        <taxon>Ecdysozoa</taxon>
        <taxon>Arthropoda</taxon>
        <taxon>Hexapoda</taxon>
        <taxon>Insecta</taxon>
        <taxon>Pterygota</taxon>
        <taxon>Neoptera</taxon>
        <taxon>Endopterygota</taxon>
        <taxon>Diptera</taxon>
        <taxon>Brachycera</taxon>
        <taxon>Muscomorpha</taxon>
        <taxon>Ephydroidea</taxon>
        <taxon>Drosophilidae</taxon>
        <taxon>Drosophila</taxon>
        <taxon>Sophophora</taxon>
    </lineage>
</organism>
<dbReference type="OrthoDB" id="6623662at2759"/>
<keyword evidence="4" id="KW-1185">Reference proteome</keyword>
<feature type="region of interest" description="Disordered" evidence="1">
    <location>
        <begin position="1"/>
        <end position="88"/>
    </location>
</feature>
<accession>A0A3B0JVT8</accession>
<dbReference type="InterPro" id="IPR027831">
    <property type="entry name" value="DUF4485"/>
</dbReference>
<evidence type="ECO:0000313" key="4">
    <source>
        <dbReference type="Proteomes" id="UP000268350"/>
    </source>
</evidence>
<dbReference type="Pfam" id="PF14846">
    <property type="entry name" value="DUF4485"/>
    <property type="match status" value="1"/>
</dbReference>
<feature type="compositionally biased region" description="Low complexity" evidence="1">
    <location>
        <begin position="51"/>
        <end position="61"/>
    </location>
</feature>
<dbReference type="OMA" id="PRFIAGN"/>
<evidence type="ECO:0000313" key="3">
    <source>
        <dbReference type="EMBL" id="SPP85183.1"/>
    </source>
</evidence>
<gene>
    <name evidence="3" type="ORF">DGUA_6G015076</name>
</gene>
<name>A0A3B0JVT8_DROGU</name>
<feature type="compositionally biased region" description="Basic and acidic residues" evidence="1">
    <location>
        <begin position="510"/>
        <end position="523"/>
    </location>
</feature>
<protein>
    <recommendedName>
        <fullName evidence="2">DUF4485 domain-containing protein</fullName>
    </recommendedName>
</protein>
<dbReference type="Proteomes" id="UP000268350">
    <property type="component" value="Unassembled WGS sequence"/>
</dbReference>
<dbReference type="AlphaFoldDB" id="A0A3B0JVT8"/>
<dbReference type="EMBL" id="OUUW01000009">
    <property type="protein sequence ID" value="SPP85183.1"/>
    <property type="molecule type" value="Genomic_DNA"/>
</dbReference>
<evidence type="ECO:0000256" key="1">
    <source>
        <dbReference type="SAM" id="MobiDB-lite"/>
    </source>
</evidence>